<keyword evidence="2" id="KW-0238">DNA-binding</keyword>
<evidence type="ECO:0000256" key="3">
    <source>
        <dbReference type="ARBA" id="ARBA00023163"/>
    </source>
</evidence>
<keyword evidence="7" id="KW-1185">Reference proteome</keyword>
<dbReference type="GO" id="GO:0000976">
    <property type="term" value="F:transcription cis-regulatory region binding"/>
    <property type="evidence" value="ECO:0007669"/>
    <property type="project" value="TreeGrafter"/>
</dbReference>
<evidence type="ECO:0000313" key="6">
    <source>
        <dbReference type="EMBL" id="KDN23478.1"/>
    </source>
</evidence>
<name>A0A066UGX5_9PSEU</name>
<dbReference type="PANTHER" id="PTHR30146:SF153">
    <property type="entry name" value="LACTOSE OPERON REPRESSOR"/>
    <property type="match status" value="1"/>
</dbReference>
<comment type="caution">
    <text evidence="6">The sequence shown here is derived from an EMBL/GenBank/DDBJ whole genome shotgun (WGS) entry which is preliminary data.</text>
</comment>
<dbReference type="Gene3D" id="3.40.50.2300">
    <property type="match status" value="2"/>
</dbReference>
<evidence type="ECO:0000259" key="5">
    <source>
        <dbReference type="PROSITE" id="PS50932"/>
    </source>
</evidence>
<dbReference type="InterPro" id="IPR000843">
    <property type="entry name" value="HTH_LacI"/>
</dbReference>
<proteinExistence type="predicted"/>
<evidence type="ECO:0000256" key="2">
    <source>
        <dbReference type="ARBA" id="ARBA00023125"/>
    </source>
</evidence>
<dbReference type="InterPro" id="IPR028082">
    <property type="entry name" value="Peripla_BP_I"/>
</dbReference>
<dbReference type="CDD" id="cd01392">
    <property type="entry name" value="HTH_LacI"/>
    <property type="match status" value="1"/>
</dbReference>
<reference evidence="6 7" key="1">
    <citation type="submission" date="2014-05" db="EMBL/GenBank/DDBJ databases">
        <title>Draft genome sequence of Amycolatopsis rifamycinica DSM 46095.</title>
        <authorList>
            <person name="Lal R."/>
            <person name="Saxena A."/>
            <person name="Kumari R."/>
            <person name="Mukherjee U."/>
            <person name="Singh P."/>
            <person name="Sangwan N."/>
            <person name="Mahato N.K."/>
        </authorList>
    </citation>
    <scope>NUCLEOTIDE SEQUENCE [LARGE SCALE GENOMIC DNA]</scope>
    <source>
        <strain evidence="6 7">DSM 46095</strain>
    </source>
</reference>
<evidence type="ECO:0000256" key="4">
    <source>
        <dbReference type="SAM" id="MobiDB-lite"/>
    </source>
</evidence>
<keyword evidence="3" id="KW-0804">Transcription</keyword>
<sequence length="351" mass="37401">MTVPPHSVTPSASGRAGRRRGPSMADVAREAGVSGQTVSRVANGKTNVDDATRERVLAAMRRVGYRPNSAARALRNGQFRSIGVIISALPTFGNSRTLDAIAAAVVPEGFSIILMPVTRPTQGEVTGAFSTLNEQAVDGVIILIEQHQLDQSEIELPHGLPVVVIDSSARYDYPVVDNDQADGAARATSHLLSLGHATVWHIAGPPQSYSAERRRKSWQATLERADRAVPPVLTGDWSPESGYQAGLRLAADPAVTAVFAANDQMALGLLRALHETGRRVPAEVSVVGFDDMEESAHFWPPLTTIRQSFEAVGRHAVKALLTEIETGTEAGEPVLLPTELVIRSSTAPPPA</sequence>
<dbReference type="Gene3D" id="1.10.260.40">
    <property type="entry name" value="lambda repressor-like DNA-binding domains"/>
    <property type="match status" value="1"/>
</dbReference>
<feature type="domain" description="HTH lacI-type" evidence="5">
    <location>
        <begin position="22"/>
        <end position="76"/>
    </location>
</feature>
<dbReference type="InterPro" id="IPR046335">
    <property type="entry name" value="LacI/GalR-like_sensor"/>
</dbReference>
<dbReference type="STRING" id="287986.DV20_04065"/>
<dbReference type="SUPFAM" id="SSF53822">
    <property type="entry name" value="Periplasmic binding protein-like I"/>
    <property type="match status" value="1"/>
</dbReference>
<dbReference type="OrthoDB" id="9785139at2"/>
<feature type="region of interest" description="Disordered" evidence="4">
    <location>
        <begin position="1"/>
        <end position="24"/>
    </location>
</feature>
<accession>A0A066UGX5</accession>
<dbReference type="GO" id="GO:0003700">
    <property type="term" value="F:DNA-binding transcription factor activity"/>
    <property type="evidence" value="ECO:0007669"/>
    <property type="project" value="TreeGrafter"/>
</dbReference>
<dbReference type="Proteomes" id="UP000027345">
    <property type="component" value="Unassembled WGS sequence"/>
</dbReference>
<dbReference type="Pfam" id="PF13377">
    <property type="entry name" value="Peripla_BP_3"/>
    <property type="match status" value="1"/>
</dbReference>
<dbReference type="Pfam" id="PF00356">
    <property type="entry name" value="LacI"/>
    <property type="match status" value="1"/>
</dbReference>
<dbReference type="CDD" id="cd01574">
    <property type="entry name" value="PBP1_LacI"/>
    <property type="match status" value="1"/>
</dbReference>
<protein>
    <submittedName>
        <fullName evidence="6">LacI family transcriptional regulator</fullName>
    </submittedName>
</protein>
<gene>
    <name evidence="6" type="ORF">DV20_04065</name>
</gene>
<dbReference type="EMBL" id="JMQI01000008">
    <property type="protein sequence ID" value="KDN23478.1"/>
    <property type="molecule type" value="Genomic_DNA"/>
</dbReference>
<dbReference type="PROSITE" id="PS50932">
    <property type="entry name" value="HTH_LACI_2"/>
    <property type="match status" value="1"/>
</dbReference>
<dbReference type="SMART" id="SM00354">
    <property type="entry name" value="HTH_LACI"/>
    <property type="match status" value="1"/>
</dbReference>
<organism evidence="6 7">
    <name type="scientific">Amycolatopsis rifamycinica</name>
    <dbReference type="NCBI Taxonomy" id="287986"/>
    <lineage>
        <taxon>Bacteria</taxon>
        <taxon>Bacillati</taxon>
        <taxon>Actinomycetota</taxon>
        <taxon>Actinomycetes</taxon>
        <taxon>Pseudonocardiales</taxon>
        <taxon>Pseudonocardiaceae</taxon>
        <taxon>Amycolatopsis</taxon>
    </lineage>
</organism>
<dbReference type="InterPro" id="IPR010982">
    <property type="entry name" value="Lambda_DNA-bd_dom_sf"/>
</dbReference>
<evidence type="ECO:0000256" key="1">
    <source>
        <dbReference type="ARBA" id="ARBA00023015"/>
    </source>
</evidence>
<keyword evidence="1" id="KW-0805">Transcription regulation</keyword>
<dbReference type="AlphaFoldDB" id="A0A066UGX5"/>
<dbReference type="SUPFAM" id="SSF47413">
    <property type="entry name" value="lambda repressor-like DNA-binding domains"/>
    <property type="match status" value="1"/>
</dbReference>
<evidence type="ECO:0000313" key="7">
    <source>
        <dbReference type="Proteomes" id="UP000027345"/>
    </source>
</evidence>
<dbReference type="eggNOG" id="COG1609">
    <property type="taxonomic scope" value="Bacteria"/>
</dbReference>
<dbReference type="PANTHER" id="PTHR30146">
    <property type="entry name" value="LACI-RELATED TRANSCRIPTIONAL REPRESSOR"/>
    <property type="match status" value="1"/>
</dbReference>